<evidence type="ECO:0000256" key="6">
    <source>
        <dbReference type="SAM" id="Phobius"/>
    </source>
</evidence>
<feature type="transmembrane region" description="Helical" evidence="6">
    <location>
        <begin position="182"/>
        <end position="201"/>
    </location>
</feature>
<gene>
    <name evidence="7" type="ORF">FHS56_000311</name>
</gene>
<evidence type="ECO:0000313" key="7">
    <source>
        <dbReference type="EMBL" id="NIK72825.1"/>
    </source>
</evidence>
<feature type="transmembrane region" description="Helical" evidence="6">
    <location>
        <begin position="153"/>
        <end position="175"/>
    </location>
</feature>
<dbReference type="PANTHER" id="PTHR13353:SF5">
    <property type="entry name" value="TRANSMEMBRANE PROTEIN 19"/>
    <property type="match status" value="1"/>
</dbReference>
<dbReference type="Proteomes" id="UP000537126">
    <property type="component" value="Unassembled WGS sequence"/>
</dbReference>
<evidence type="ECO:0000313" key="8">
    <source>
        <dbReference type="Proteomes" id="UP000537126"/>
    </source>
</evidence>
<dbReference type="PANTHER" id="PTHR13353">
    <property type="entry name" value="TRANSMEMBRANE PROTEIN 19"/>
    <property type="match status" value="1"/>
</dbReference>
<dbReference type="InterPro" id="IPR002794">
    <property type="entry name" value="DUF92_TMEM19"/>
</dbReference>
<feature type="transmembrane region" description="Helical" evidence="6">
    <location>
        <begin position="78"/>
        <end position="99"/>
    </location>
</feature>
<proteinExistence type="inferred from homology"/>
<comment type="caution">
    <text evidence="7">The sequence shown here is derived from an EMBL/GenBank/DDBJ whole genome shotgun (WGS) entry which is preliminary data.</text>
</comment>
<evidence type="ECO:0000256" key="5">
    <source>
        <dbReference type="ARBA" id="ARBA00023136"/>
    </source>
</evidence>
<dbReference type="RefSeq" id="WP_166918126.1">
    <property type="nucleotide sequence ID" value="NZ_JAASRN010000001.1"/>
</dbReference>
<evidence type="ECO:0000256" key="3">
    <source>
        <dbReference type="ARBA" id="ARBA00022692"/>
    </source>
</evidence>
<comment type="subcellular location">
    <subcellularLocation>
        <location evidence="1">Membrane</location>
        <topology evidence="1">Multi-pass membrane protein</topology>
    </subcellularLocation>
</comment>
<dbReference type="Pfam" id="PF01940">
    <property type="entry name" value="DUF92"/>
    <property type="match status" value="1"/>
</dbReference>
<keyword evidence="5 6" id="KW-0472">Membrane</keyword>
<sequence length="236" mass="24745">MHAWIVYSLLAAAAAGAYVLKKLTAGGSIAGWLIACLLFYASGWSGLGCMALFFLIGTAATALHERRKKQNKVHEQRGIANVVSNTAGALVVAVLHLLLPDFFSSETVILCIATSQATALSDTLSSELGQCYGKSCYSILTLQPIPPGSDGGISFMGLLAGLGGSLVIAIYTAFFVPAPFKIALLVLLSWAGNLLDSLLGATLQKKGLLDNHGVNAVSNLMATLLYMSVLRFTTGY</sequence>
<evidence type="ECO:0000256" key="1">
    <source>
        <dbReference type="ARBA" id="ARBA00004141"/>
    </source>
</evidence>
<dbReference type="EMBL" id="JAASRN010000001">
    <property type="protein sequence ID" value="NIK72825.1"/>
    <property type="molecule type" value="Genomic_DNA"/>
</dbReference>
<reference evidence="7 8" key="1">
    <citation type="submission" date="2020-03" db="EMBL/GenBank/DDBJ databases">
        <title>Genomic Encyclopedia of Type Strains, Phase IV (KMG-IV): sequencing the most valuable type-strain genomes for metagenomic binning, comparative biology and taxonomic classification.</title>
        <authorList>
            <person name="Goeker M."/>
        </authorList>
    </citation>
    <scope>NUCLEOTIDE SEQUENCE [LARGE SCALE GENOMIC DNA]</scope>
    <source>
        <strain evidence="7 8">DSM 5718</strain>
    </source>
</reference>
<accession>A0A846MN04</accession>
<name>A0A846MN04_9BACT</name>
<evidence type="ECO:0000256" key="4">
    <source>
        <dbReference type="ARBA" id="ARBA00022989"/>
    </source>
</evidence>
<dbReference type="GO" id="GO:0016020">
    <property type="term" value="C:membrane"/>
    <property type="evidence" value="ECO:0007669"/>
    <property type="project" value="UniProtKB-SubCell"/>
</dbReference>
<feature type="transmembrane region" description="Helical" evidence="6">
    <location>
        <begin position="32"/>
        <end position="57"/>
    </location>
</feature>
<organism evidence="7 8">
    <name type="scientific">Thermonema lapsum</name>
    <dbReference type="NCBI Taxonomy" id="28195"/>
    <lineage>
        <taxon>Bacteria</taxon>
        <taxon>Pseudomonadati</taxon>
        <taxon>Bacteroidota</taxon>
        <taxon>Cytophagia</taxon>
        <taxon>Cytophagales</taxon>
        <taxon>Thermonemataceae</taxon>
        <taxon>Thermonema</taxon>
    </lineage>
</organism>
<dbReference type="AlphaFoldDB" id="A0A846MN04"/>
<feature type="transmembrane region" description="Helical" evidence="6">
    <location>
        <begin position="213"/>
        <end position="233"/>
    </location>
</feature>
<evidence type="ECO:0000256" key="2">
    <source>
        <dbReference type="ARBA" id="ARBA00009012"/>
    </source>
</evidence>
<keyword evidence="8" id="KW-1185">Reference proteome</keyword>
<comment type="similarity">
    <text evidence="2">Belongs to the TMEM19 family.</text>
</comment>
<keyword evidence="4 6" id="KW-1133">Transmembrane helix</keyword>
<keyword evidence="3 6" id="KW-0812">Transmembrane</keyword>
<protein>
    <submittedName>
        <fullName evidence="7">Uncharacterized protein (TIGR00297 family)</fullName>
    </submittedName>
</protein>